<evidence type="ECO:0000313" key="2">
    <source>
        <dbReference type="Proteomes" id="UP000178771"/>
    </source>
</evidence>
<reference evidence="1 2" key="1">
    <citation type="journal article" date="2016" name="Nat. Commun.">
        <title>Thousands of microbial genomes shed light on interconnected biogeochemical processes in an aquifer system.</title>
        <authorList>
            <person name="Anantharaman K."/>
            <person name="Brown C.T."/>
            <person name="Hug L.A."/>
            <person name="Sharon I."/>
            <person name="Castelle C.J."/>
            <person name="Probst A.J."/>
            <person name="Thomas B.C."/>
            <person name="Singh A."/>
            <person name="Wilkins M.J."/>
            <person name="Karaoz U."/>
            <person name="Brodie E.L."/>
            <person name="Williams K.H."/>
            <person name="Hubbard S.S."/>
            <person name="Banfield J.F."/>
        </authorList>
    </citation>
    <scope>NUCLEOTIDE SEQUENCE [LARGE SCALE GENOMIC DNA]</scope>
</reference>
<dbReference type="AlphaFoldDB" id="A0A1F4V4G4"/>
<sequence length="155" mass="17377">MILERLKEDLTKAMFERDLKKANAIRLLLAEFQNAEIALYPQGKTLDETAKTAILSREHKKRKESAEIYEKAGRLELLEQEKYEISIIGQYLPSQLSDEEIEGAVKQIISEMTSSRKTPLNFGAVMSASMAKLKGKAEGKKVSEIVKRLTSGTSS</sequence>
<dbReference type="InterPro" id="IPR019004">
    <property type="entry name" value="YqeY/Aim41"/>
</dbReference>
<gene>
    <name evidence="1" type="ORF">A2982_00305</name>
</gene>
<dbReference type="PANTHER" id="PTHR28055">
    <property type="entry name" value="ALTERED INHERITANCE OF MITOCHONDRIA PROTEIN 41, MITOCHONDRIAL"/>
    <property type="match status" value="1"/>
</dbReference>
<protein>
    <recommendedName>
        <fullName evidence="3">Glutamyl-tRNA amidotransferase</fullName>
    </recommendedName>
</protein>
<dbReference type="STRING" id="1802624.A2982_00305"/>
<name>A0A1F4V4G4_UNCKA</name>
<proteinExistence type="predicted"/>
<dbReference type="EMBL" id="MEVH01000007">
    <property type="protein sequence ID" value="OGC52036.1"/>
    <property type="molecule type" value="Genomic_DNA"/>
</dbReference>
<comment type="caution">
    <text evidence="1">The sequence shown here is derived from an EMBL/GenBank/DDBJ whole genome shotgun (WGS) entry which is preliminary data.</text>
</comment>
<dbReference type="InterPro" id="IPR003789">
    <property type="entry name" value="Asn/Gln_tRNA_amidoTrase-B-like"/>
</dbReference>
<dbReference type="Proteomes" id="UP000178771">
    <property type="component" value="Unassembled WGS sequence"/>
</dbReference>
<dbReference type="InterPro" id="IPR042184">
    <property type="entry name" value="YqeY/Aim41_N"/>
</dbReference>
<evidence type="ECO:0000313" key="1">
    <source>
        <dbReference type="EMBL" id="OGC52036.1"/>
    </source>
</evidence>
<dbReference type="InterPro" id="IPR023168">
    <property type="entry name" value="GatB_Yqey_C_2"/>
</dbReference>
<organism evidence="1 2">
    <name type="scientific">candidate division WWE3 bacterium RIFCSPLOWO2_01_FULL_39_13</name>
    <dbReference type="NCBI Taxonomy" id="1802624"/>
    <lineage>
        <taxon>Bacteria</taxon>
        <taxon>Katanobacteria</taxon>
    </lineage>
</organism>
<dbReference type="Gene3D" id="1.10.1510.10">
    <property type="entry name" value="Uncharacterised protein YqeY/AIM41 PF09424, N-terminal domain"/>
    <property type="match status" value="1"/>
</dbReference>
<dbReference type="Pfam" id="PF09424">
    <property type="entry name" value="YqeY"/>
    <property type="match status" value="1"/>
</dbReference>
<evidence type="ECO:0008006" key="3">
    <source>
        <dbReference type="Google" id="ProtNLM"/>
    </source>
</evidence>
<dbReference type="PANTHER" id="PTHR28055:SF1">
    <property type="entry name" value="ALTERED INHERITANCE OF MITOCHONDRIA PROTEIN 41, MITOCHONDRIAL"/>
    <property type="match status" value="1"/>
</dbReference>
<dbReference type="Gene3D" id="1.10.10.410">
    <property type="match status" value="1"/>
</dbReference>
<accession>A0A1F4V4G4</accession>
<dbReference type="SUPFAM" id="SSF89095">
    <property type="entry name" value="GatB/YqeY motif"/>
    <property type="match status" value="1"/>
</dbReference>
<dbReference type="GO" id="GO:0016884">
    <property type="term" value="F:carbon-nitrogen ligase activity, with glutamine as amido-N-donor"/>
    <property type="evidence" value="ECO:0007669"/>
    <property type="project" value="InterPro"/>
</dbReference>